<protein>
    <submittedName>
        <fullName evidence="2">Uncharacterized protein</fullName>
    </submittedName>
</protein>
<sequence>MTFHTSVNEQVERQVAELKQEITELRRAAELFRNYPDSPGQSLIAAVERLERKQQALFSELGFNAGGFYLV</sequence>
<evidence type="ECO:0000313" key="3">
    <source>
        <dbReference type="Proteomes" id="UP000638570"/>
    </source>
</evidence>
<dbReference type="RefSeq" id="WP_202082679.1">
    <property type="nucleotide sequence ID" value="NZ_JAERTZ010000012.1"/>
</dbReference>
<keyword evidence="1" id="KW-0175">Coiled coil</keyword>
<name>A0ABS1QR84_9GAMM</name>
<dbReference type="Proteomes" id="UP000638570">
    <property type="component" value="Unassembled WGS sequence"/>
</dbReference>
<evidence type="ECO:0000313" key="2">
    <source>
        <dbReference type="EMBL" id="MBL1376638.1"/>
    </source>
</evidence>
<feature type="coiled-coil region" evidence="1">
    <location>
        <begin position="1"/>
        <end position="35"/>
    </location>
</feature>
<reference evidence="3" key="1">
    <citation type="submission" date="2021-01" db="EMBL/GenBank/DDBJ databases">
        <title>Genome public.</title>
        <authorList>
            <person name="Liu C."/>
            <person name="Sun Q."/>
        </authorList>
    </citation>
    <scope>NUCLEOTIDE SEQUENCE [LARGE SCALE GENOMIC DNA]</scope>
    <source>
        <strain evidence="3">CGMCC 1.18722</strain>
    </source>
</reference>
<accession>A0ABS1QR84</accession>
<gene>
    <name evidence="2" type="ORF">JKV55_04700</name>
</gene>
<organism evidence="2 3">
    <name type="scientific">Zobellella iuensis</name>
    <dbReference type="NCBI Taxonomy" id="2803811"/>
    <lineage>
        <taxon>Bacteria</taxon>
        <taxon>Pseudomonadati</taxon>
        <taxon>Pseudomonadota</taxon>
        <taxon>Gammaproteobacteria</taxon>
        <taxon>Aeromonadales</taxon>
        <taxon>Aeromonadaceae</taxon>
        <taxon>Zobellella</taxon>
    </lineage>
</organism>
<comment type="caution">
    <text evidence="2">The sequence shown here is derived from an EMBL/GenBank/DDBJ whole genome shotgun (WGS) entry which is preliminary data.</text>
</comment>
<evidence type="ECO:0000256" key="1">
    <source>
        <dbReference type="SAM" id="Coils"/>
    </source>
</evidence>
<proteinExistence type="predicted"/>
<keyword evidence="3" id="KW-1185">Reference proteome</keyword>
<dbReference type="EMBL" id="JAERTZ010000012">
    <property type="protein sequence ID" value="MBL1376638.1"/>
    <property type="molecule type" value="Genomic_DNA"/>
</dbReference>